<dbReference type="AlphaFoldDB" id="A0A098AYH2"/>
<feature type="coiled-coil region" evidence="1">
    <location>
        <begin position="145"/>
        <end position="179"/>
    </location>
</feature>
<dbReference type="PATRIC" id="fig|49338.4.peg.832"/>
<gene>
    <name evidence="2" type="ORF">DPCES_0774</name>
</gene>
<reference evidence="2" key="1">
    <citation type="submission" date="2014-07" db="EMBL/GenBank/DDBJ databases">
        <authorList>
            <person name="Hornung V.Bastian."/>
        </authorList>
    </citation>
    <scope>NUCLEOTIDE SEQUENCE</scope>
    <source>
        <strain evidence="2">PCE-S</strain>
    </source>
</reference>
<evidence type="ECO:0000313" key="2">
    <source>
        <dbReference type="EMBL" id="CDX00661.1"/>
    </source>
</evidence>
<accession>A0A098AYH2</accession>
<dbReference type="EMBL" id="LK996017">
    <property type="protein sequence ID" value="CDX00661.1"/>
    <property type="molecule type" value="Genomic_DNA"/>
</dbReference>
<organism evidence="2">
    <name type="scientific">Desulfitobacterium hafniense</name>
    <name type="common">Desulfitobacterium frappieri</name>
    <dbReference type="NCBI Taxonomy" id="49338"/>
    <lineage>
        <taxon>Bacteria</taxon>
        <taxon>Bacillati</taxon>
        <taxon>Bacillota</taxon>
        <taxon>Clostridia</taxon>
        <taxon>Eubacteriales</taxon>
        <taxon>Desulfitobacteriaceae</taxon>
        <taxon>Desulfitobacterium</taxon>
    </lineage>
</organism>
<name>A0A098AYH2_DESHA</name>
<keyword evidence="1" id="KW-0175">Coiled coil</keyword>
<feature type="coiled-coil region" evidence="1">
    <location>
        <begin position="225"/>
        <end position="252"/>
    </location>
</feature>
<proteinExistence type="predicted"/>
<dbReference type="RefSeq" id="WP_015942897.1">
    <property type="nucleotide sequence ID" value="NZ_LK996017.1"/>
</dbReference>
<sequence length="528" mass="60842">MNYLLTMTEDEIRYVCSAIPLQDSVRYFKHYPKDFAKIMPGFRATSLKKQEQVSGILFRSRNQYFISSFIEKHISQCLDEISAAINEKTEEGASKESALLQTLPHYFFMDNINLYFKLIGAEYAEEFLSMLSASVKIIKEAITEREHAKSRLDIKTSEVSRLEAELERVQTEQGKMSRKLSERLDEIKTLKRTNTDLEKSKGLISSHEQTIGDLKQKAQERDDYIQQLKIELSGAREEQHQLEKKIREELAKQQKTEKYRQDAAQKPKCPKDLDEFRDYLGYNFENIGVPTNSDYYPLLKDYLSEVLFQGKPIIISRSTGLSLIKCVSNTLVKTPAVSTLAFSDDITEKSIDNFLSQDKRIICLDNFIGNYNETVLITICDRHKDKIIFLTVAYDHTLCFVPDELMRYCHYLNLNRIEAFAGDIELTEAPSVVDEVETVVISIAPDARWSVALKEMFEEFGVRGALSVYKSSLVSDELSLCRLLAFDVLPYCTDVLKIAPFNVSERLVKYAGDSGRCFYKDLFRRWFA</sequence>
<evidence type="ECO:0000256" key="1">
    <source>
        <dbReference type="SAM" id="Coils"/>
    </source>
</evidence>
<protein>
    <submittedName>
        <fullName evidence="2">Uncharacterized protein</fullName>
    </submittedName>
</protein>